<evidence type="ECO:0000256" key="1">
    <source>
        <dbReference type="ARBA" id="ARBA00022837"/>
    </source>
</evidence>
<dbReference type="InterPro" id="IPR002048">
    <property type="entry name" value="EF_hand_dom"/>
</dbReference>
<reference evidence="4 5" key="1">
    <citation type="submission" date="2019-07" db="EMBL/GenBank/DDBJ databases">
        <title>Genomics analysis of Aphanomyces spp. identifies a new class of oomycete effector associated with host adaptation.</title>
        <authorList>
            <person name="Gaulin E."/>
        </authorList>
    </citation>
    <scope>NUCLEOTIDE SEQUENCE [LARGE SCALE GENOMIC DNA]</scope>
    <source>
        <strain evidence="4 5">ATCC 201684</strain>
    </source>
</reference>
<feature type="compositionally biased region" description="Polar residues" evidence="2">
    <location>
        <begin position="669"/>
        <end position="682"/>
    </location>
</feature>
<dbReference type="PROSITE" id="PS50222">
    <property type="entry name" value="EF_HAND_2"/>
    <property type="match status" value="1"/>
</dbReference>
<organism evidence="4 5">
    <name type="scientific">Aphanomyces euteiches</name>
    <dbReference type="NCBI Taxonomy" id="100861"/>
    <lineage>
        <taxon>Eukaryota</taxon>
        <taxon>Sar</taxon>
        <taxon>Stramenopiles</taxon>
        <taxon>Oomycota</taxon>
        <taxon>Saprolegniomycetes</taxon>
        <taxon>Saprolegniales</taxon>
        <taxon>Verrucalvaceae</taxon>
        <taxon>Aphanomyces</taxon>
    </lineage>
</organism>
<feature type="region of interest" description="Disordered" evidence="2">
    <location>
        <begin position="99"/>
        <end position="206"/>
    </location>
</feature>
<feature type="compositionally biased region" description="Polar residues" evidence="2">
    <location>
        <begin position="195"/>
        <end position="205"/>
    </location>
</feature>
<gene>
    <name evidence="4" type="ORF">Ae201684_003679</name>
</gene>
<feature type="region of interest" description="Disordered" evidence="2">
    <location>
        <begin position="645"/>
        <end position="699"/>
    </location>
</feature>
<evidence type="ECO:0000313" key="4">
    <source>
        <dbReference type="EMBL" id="KAF0741111.1"/>
    </source>
</evidence>
<dbReference type="PROSITE" id="PS00018">
    <property type="entry name" value="EF_HAND_1"/>
    <property type="match status" value="1"/>
</dbReference>
<evidence type="ECO:0000313" key="5">
    <source>
        <dbReference type="Proteomes" id="UP000481153"/>
    </source>
</evidence>
<dbReference type="EMBL" id="VJMJ01000041">
    <property type="protein sequence ID" value="KAF0741111.1"/>
    <property type="molecule type" value="Genomic_DNA"/>
</dbReference>
<evidence type="ECO:0000259" key="3">
    <source>
        <dbReference type="PROSITE" id="PS50222"/>
    </source>
</evidence>
<dbReference type="AlphaFoldDB" id="A0A6G0XL08"/>
<dbReference type="GO" id="GO:0005509">
    <property type="term" value="F:calcium ion binding"/>
    <property type="evidence" value="ECO:0007669"/>
    <property type="project" value="InterPro"/>
</dbReference>
<evidence type="ECO:0000256" key="2">
    <source>
        <dbReference type="SAM" id="MobiDB-lite"/>
    </source>
</evidence>
<name>A0A6G0XL08_9STRA</name>
<dbReference type="Proteomes" id="UP000481153">
    <property type="component" value="Unassembled WGS sequence"/>
</dbReference>
<dbReference type="Gene3D" id="1.10.238.10">
    <property type="entry name" value="EF-hand"/>
    <property type="match status" value="1"/>
</dbReference>
<feature type="compositionally biased region" description="Pro residues" evidence="2">
    <location>
        <begin position="653"/>
        <end position="663"/>
    </location>
</feature>
<dbReference type="SUPFAM" id="SSF47473">
    <property type="entry name" value="EF-hand"/>
    <property type="match status" value="1"/>
</dbReference>
<feature type="region of interest" description="Disordered" evidence="2">
    <location>
        <begin position="386"/>
        <end position="410"/>
    </location>
</feature>
<dbReference type="InterPro" id="IPR011992">
    <property type="entry name" value="EF-hand-dom_pair"/>
</dbReference>
<sequence length="842" mass="93398">MLDFDSEYALLRATSDRAWEIEKRLGMNSAALVVEDEGLNDWRSSEISRIVATRIASVATWMKDPKERTKRLQAAENIRLQAMTSEKQQTLLSSRMQALAKPKGNPVQVLRESPPKRPTRLSMEKAPSTSKTIPVRKTWTKASATPPVEIDLPWETSDDNPPPKHDAQEKPKNPPKQSNLTEKKKLQESKRVTNIKRSPTKTMTISPEKHSIASAQEGMPETPSKVIPAASIEEMNPKAIKQMSTIPIENHAKVTFEMPSTPQGSDKEVPSTAQPLRHEVLVPSSIGPQFLSSFRSMPSATFGYSDDMTPWSIPFMRRLFHDLDVDRDGLITKLELSVALHRLQVYVPPARITKFFNQAASLNHSQLQLITFGQFLAFMTAAKENEYKPPPPPSKVQVDSMPPPHRQPSLAVDDDEVFHLDKILPDLITNRVMERLQAKERTANVSAEDIRQIARELILRHATAENKNDDGSGLKGMEAQLAAPTTSPPVSSVSAEDEIYTLVKARLLEQVVNQSSFVREESDVAEVSEQHEVEPKSSEILDKAEPGPASNPALVIPQERPKSTPPTMPRETPTMAEQATDTMDLNHDEQLMTTPIIRNLAELPGKTLLGKALHCENLGDLNFREHLQPPTKLLTTLKRMRAQRIKTTSYPRSPSPPPAPPLSPRQSSYSPPFQTSSQNTVAEFNEPPPPAPPLSPKESQVIAPRWTTGTTQVPQDTPKMPSSAPSTQPLTELYVMRPPPSPPTPFVSVVSQSMSSFDSHSISDPPDDDLLSEGEVLNPDSFSDGEIEGPSRHLFYHLHRVQFQQKRINHSAASSIEDGELNTLFIKSSVHSSTGSIESGEC</sequence>
<feature type="compositionally biased region" description="Pro residues" evidence="2">
    <location>
        <begin position="686"/>
        <end position="695"/>
    </location>
</feature>
<feature type="region of interest" description="Disordered" evidence="2">
    <location>
        <begin position="519"/>
        <end position="573"/>
    </location>
</feature>
<feature type="compositionally biased region" description="Basic and acidic residues" evidence="2">
    <location>
        <begin position="161"/>
        <end position="172"/>
    </location>
</feature>
<proteinExistence type="predicted"/>
<accession>A0A6G0XL08</accession>
<dbReference type="InterPro" id="IPR018247">
    <property type="entry name" value="EF_Hand_1_Ca_BS"/>
</dbReference>
<feature type="compositionally biased region" description="Basic and acidic residues" evidence="2">
    <location>
        <begin position="519"/>
        <end position="545"/>
    </location>
</feature>
<feature type="compositionally biased region" description="Basic and acidic residues" evidence="2">
    <location>
        <begin position="181"/>
        <end position="191"/>
    </location>
</feature>
<feature type="domain" description="EF-hand" evidence="3">
    <location>
        <begin position="311"/>
        <end position="346"/>
    </location>
</feature>
<keyword evidence="1" id="KW-0106">Calcium</keyword>
<comment type="caution">
    <text evidence="4">The sequence shown here is derived from an EMBL/GenBank/DDBJ whole genome shotgun (WGS) entry which is preliminary data.</text>
</comment>
<protein>
    <recommendedName>
        <fullName evidence="3">EF-hand domain-containing protein</fullName>
    </recommendedName>
</protein>
<feature type="region of interest" description="Disordered" evidence="2">
    <location>
        <begin position="756"/>
        <end position="785"/>
    </location>
</feature>
<dbReference type="VEuPathDB" id="FungiDB:AeMF1_001857"/>
<keyword evidence="5" id="KW-1185">Reference proteome</keyword>